<comment type="caution">
    <text evidence="2">The sequence shown here is derived from an EMBL/GenBank/DDBJ whole genome shotgun (WGS) entry which is preliminary data.</text>
</comment>
<gene>
    <name evidence="2" type="ORF">QBC35DRAFT_390022</name>
</gene>
<proteinExistence type="predicted"/>
<feature type="non-terminal residue" evidence="2">
    <location>
        <position position="415"/>
    </location>
</feature>
<keyword evidence="3" id="KW-1185">Reference proteome</keyword>
<reference evidence="2" key="1">
    <citation type="journal article" date="2023" name="Mol. Phylogenet. Evol.">
        <title>Genome-scale phylogeny and comparative genomics of the fungal order Sordariales.</title>
        <authorList>
            <person name="Hensen N."/>
            <person name="Bonometti L."/>
            <person name="Westerberg I."/>
            <person name="Brannstrom I.O."/>
            <person name="Guillou S."/>
            <person name="Cros-Aarteil S."/>
            <person name="Calhoun S."/>
            <person name="Haridas S."/>
            <person name="Kuo A."/>
            <person name="Mondo S."/>
            <person name="Pangilinan J."/>
            <person name="Riley R."/>
            <person name="LaButti K."/>
            <person name="Andreopoulos B."/>
            <person name="Lipzen A."/>
            <person name="Chen C."/>
            <person name="Yan M."/>
            <person name="Daum C."/>
            <person name="Ng V."/>
            <person name="Clum A."/>
            <person name="Steindorff A."/>
            <person name="Ohm R.A."/>
            <person name="Martin F."/>
            <person name="Silar P."/>
            <person name="Natvig D.O."/>
            <person name="Lalanne C."/>
            <person name="Gautier V."/>
            <person name="Ament-Velasquez S.L."/>
            <person name="Kruys A."/>
            <person name="Hutchinson M.I."/>
            <person name="Powell A.J."/>
            <person name="Barry K."/>
            <person name="Miller A.N."/>
            <person name="Grigoriev I.V."/>
            <person name="Debuchy R."/>
            <person name="Gladieux P."/>
            <person name="Hiltunen Thoren M."/>
            <person name="Johannesson H."/>
        </authorList>
    </citation>
    <scope>NUCLEOTIDE SEQUENCE</scope>
    <source>
        <strain evidence="2">PSN309</strain>
    </source>
</reference>
<feature type="region of interest" description="Disordered" evidence="1">
    <location>
        <begin position="197"/>
        <end position="260"/>
    </location>
</feature>
<sequence>MAICKKGPQDSVGAYKGVLFPGLLRSDIHCWAAKGAAQSLFNDSLKLEIIQFLHQNSGKIHESTSFLSLTLFMVGKKAERAKPVVMFICDDKDARKEAFDMVKESDLLGSYPDFELDHTNLGKVMALSGDLESRDEFAQITSGSSIESIRIFAEPHSSDRSRTLATGGGLVIHQGKYMLLTVNHFLETDFLQREDRSPDCEMTGFAESEDDSDDDIDINHGTSQGSVSGVSDRDSTDEMSSSGTASEGAPKYSSHDGNGSDDLFGYEAATALPQNEAPLKADTTFIRSRNLDYVLIELDDWNRFVSHLIFDRALNIEDFSCIGTAPTVGPVQTVTPSGGTIRGVMTGELHHIRPPRSRQFVEVFMAKFNWPLSHGDCGSWVTDVRTGQLLGHIVAAIPTDGQVVIMPAYAVFRDA</sequence>
<evidence type="ECO:0000313" key="2">
    <source>
        <dbReference type="EMBL" id="KAK4185195.1"/>
    </source>
</evidence>
<feature type="compositionally biased region" description="Acidic residues" evidence="1">
    <location>
        <begin position="207"/>
        <end position="216"/>
    </location>
</feature>
<evidence type="ECO:0000313" key="3">
    <source>
        <dbReference type="Proteomes" id="UP001302126"/>
    </source>
</evidence>
<dbReference type="Proteomes" id="UP001302126">
    <property type="component" value="Unassembled WGS sequence"/>
</dbReference>
<accession>A0AAN6WPR8</accession>
<dbReference type="EMBL" id="MU864458">
    <property type="protein sequence ID" value="KAK4185195.1"/>
    <property type="molecule type" value="Genomic_DNA"/>
</dbReference>
<evidence type="ECO:0000256" key="1">
    <source>
        <dbReference type="SAM" id="MobiDB-lite"/>
    </source>
</evidence>
<protein>
    <submittedName>
        <fullName evidence="2">Uncharacterized protein</fullName>
    </submittedName>
</protein>
<reference evidence="2" key="2">
    <citation type="submission" date="2023-05" db="EMBL/GenBank/DDBJ databases">
        <authorList>
            <consortium name="Lawrence Berkeley National Laboratory"/>
            <person name="Steindorff A."/>
            <person name="Hensen N."/>
            <person name="Bonometti L."/>
            <person name="Westerberg I."/>
            <person name="Brannstrom I.O."/>
            <person name="Guillou S."/>
            <person name="Cros-Aarteil S."/>
            <person name="Calhoun S."/>
            <person name="Haridas S."/>
            <person name="Kuo A."/>
            <person name="Mondo S."/>
            <person name="Pangilinan J."/>
            <person name="Riley R."/>
            <person name="Labutti K."/>
            <person name="Andreopoulos B."/>
            <person name="Lipzen A."/>
            <person name="Chen C."/>
            <person name="Yanf M."/>
            <person name="Daum C."/>
            <person name="Ng V."/>
            <person name="Clum A."/>
            <person name="Ohm R."/>
            <person name="Martin F."/>
            <person name="Silar P."/>
            <person name="Natvig D."/>
            <person name="Lalanne C."/>
            <person name="Gautier V."/>
            <person name="Ament-Velasquez S.L."/>
            <person name="Kruys A."/>
            <person name="Hutchinson M.I."/>
            <person name="Powell A.J."/>
            <person name="Barry K."/>
            <person name="Miller A.N."/>
            <person name="Grigoriev I.V."/>
            <person name="Debuchy R."/>
            <person name="Gladieux P."/>
            <person name="Thoren M.H."/>
            <person name="Johannesson H."/>
        </authorList>
    </citation>
    <scope>NUCLEOTIDE SEQUENCE</scope>
    <source>
        <strain evidence="2">PSN309</strain>
    </source>
</reference>
<feature type="compositionally biased region" description="Polar residues" evidence="1">
    <location>
        <begin position="220"/>
        <end position="229"/>
    </location>
</feature>
<organism evidence="2 3">
    <name type="scientific">Podospora australis</name>
    <dbReference type="NCBI Taxonomy" id="1536484"/>
    <lineage>
        <taxon>Eukaryota</taxon>
        <taxon>Fungi</taxon>
        <taxon>Dikarya</taxon>
        <taxon>Ascomycota</taxon>
        <taxon>Pezizomycotina</taxon>
        <taxon>Sordariomycetes</taxon>
        <taxon>Sordariomycetidae</taxon>
        <taxon>Sordariales</taxon>
        <taxon>Podosporaceae</taxon>
        <taxon>Podospora</taxon>
    </lineage>
</organism>
<name>A0AAN6WPR8_9PEZI</name>
<dbReference type="AlphaFoldDB" id="A0AAN6WPR8"/>